<reference evidence="15 16" key="1">
    <citation type="submission" date="2017-04" db="EMBL/GenBank/DDBJ databases">
        <authorList>
            <person name="Afonso C.L."/>
            <person name="Miller P.J."/>
            <person name="Scott M.A."/>
            <person name="Spackman E."/>
            <person name="Goraichik I."/>
            <person name="Dimitrov K.M."/>
            <person name="Suarez D.L."/>
            <person name="Swayne D.E."/>
        </authorList>
    </citation>
    <scope>NUCLEOTIDE SEQUENCE [LARGE SCALE GENOMIC DNA]</scope>
    <source>
        <strain evidence="15 16">CGMCC 1.10972</strain>
    </source>
</reference>
<feature type="domain" description="ABC transporter" evidence="12">
    <location>
        <begin position="487"/>
        <end position="720"/>
    </location>
</feature>
<dbReference type="Pfam" id="PF00005">
    <property type="entry name" value="ABC_tran"/>
    <property type="match status" value="1"/>
</dbReference>
<dbReference type="InterPro" id="IPR036640">
    <property type="entry name" value="ABC1_TM_sf"/>
</dbReference>
<protein>
    <submittedName>
        <fullName evidence="15">NHLM bacteriocin system ABC transporter, peptidase/ATP-binding protein</fullName>
    </submittedName>
</protein>
<feature type="transmembrane region" description="Helical" evidence="11">
    <location>
        <begin position="164"/>
        <end position="185"/>
    </location>
</feature>
<evidence type="ECO:0000256" key="4">
    <source>
        <dbReference type="ARBA" id="ARBA00022475"/>
    </source>
</evidence>
<dbReference type="InterPro" id="IPR005074">
    <property type="entry name" value="Peptidase_C39"/>
</dbReference>
<evidence type="ECO:0000259" key="13">
    <source>
        <dbReference type="PROSITE" id="PS50929"/>
    </source>
</evidence>
<dbReference type="RefSeq" id="WP_244556953.1">
    <property type="nucleotide sequence ID" value="NZ_FWXR01000012.1"/>
</dbReference>
<dbReference type="InterPro" id="IPR022514">
    <property type="entry name" value="NHPM_micro_ABC1"/>
</dbReference>
<evidence type="ECO:0000256" key="9">
    <source>
        <dbReference type="ARBA" id="ARBA00022989"/>
    </source>
</evidence>
<keyword evidence="6" id="KW-0547">Nucleotide-binding</keyword>
<dbReference type="PANTHER" id="PTHR43394">
    <property type="entry name" value="ATP-DEPENDENT PERMEASE MDL1, MITOCHONDRIAL"/>
    <property type="match status" value="1"/>
</dbReference>
<evidence type="ECO:0000256" key="7">
    <source>
        <dbReference type="ARBA" id="ARBA00022801"/>
    </source>
</evidence>
<keyword evidence="5 11" id="KW-0812">Transmembrane</keyword>
<dbReference type="GO" id="GO:0005524">
    <property type="term" value="F:ATP binding"/>
    <property type="evidence" value="ECO:0007669"/>
    <property type="project" value="UniProtKB-KW"/>
</dbReference>
<dbReference type="InterPro" id="IPR039421">
    <property type="entry name" value="Type_1_exporter"/>
</dbReference>
<keyword evidence="8 15" id="KW-0067">ATP-binding</keyword>
<evidence type="ECO:0000256" key="10">
    <source>
        <dbReference type="ARBA" id="ARBA00023136"/>
    </source>
</evidence>
<evidence type="ECO:0000259" key="12">
    <source>
        <dbReference type="PROSITE" id="PS50893"/>
    </source>
</evidence>
<evidence type="ECO:0000256" key="2">
    <source>
        <dbReference type="ARBA" id="ARBA00005417"/>
    </source>
</evidence>
<dbReference type="GO" id="GO:0006508">
    <property type="term" value="P:proteolysis"/>
    <property type="evidence" value="ECO:0007669"/>
    <property type="project" value="InterPro"/>
</dbReference>
<dbReference type="FunFam" id="3.40.50.300:FF:000299">
    <property type="entry name" value="ABC transporter ATP-binding protein/permease"/>
    <property type="match status" value="1"/>
</dbReference>
<dbReference type="CDD" id="cd18569">
    <property type="entry name" value="ABC_6TM_NHLM_bacteriocin"/>
    <property type="match status" value="1"/>
</dbReference>
<sequence>MTQALGKPKNWRVRTPTVLQMEAVECGAAALTILMAYHGKWRPLDEVRAACGVSRDGSKAKNVLVAARGYGFKTNGRKAGVDTALAAAKPFIAFWNFNHFLVVEGTRNGRVYLNDPAMGPRTVSVEAFDEAFTGVMLEIEPGEAFQMDPAPPGVLKRLAPRAGLVRSSITLAVLISLTLVVPGLLVPGFSKIFIDEILIRGNSDWLRPLLAAMAVTAVVSALLTWLRQRLLLRMETKLALAESARFVWHLMRLPLPFFSQRHAGDISYRIDANDRIARSVAEQLGESLANMITVAFYVVVMASFDWRLTLVALGLSAVNIFVFRALSRRRADASARMQQDFGRFQAASVTGIQAIETLKATGTDDDYFERWAGFQAKHLNNLRRLGSYGVTASALPPLLDGLTLAAILGFGGYRIMEGSMTIGTLIAFQALVQNFMAPVQSLVAVGGSVQELGADLSRSDDVFGYARDPRYEGEDDPRAPSRLSGRIELKSVTFGYTPLEAPLIENFDLTLRPGARVALVGGSGSGKSTVAKLVSGLYRPWSGEILFDGVPLPQIPVDTLTGSIASVSQEIVLFGGTVRDNLSTWDATVPDAALIEGLRDAEILDVVSARGGALEAVVEEGAGNFSGGQAQRLEIARALSGDPSILILDEATSALDPTTEKAIDEHIRRRGCTCLIVAHRLSTIRDADEILVLERGQVIERGSHDELMALNGAYARLIAEE</sequence>
<organism evidence="15 16">
    <name type="scientific">Fulvimarina manganoxydans</name>
    <dbReference type="NCBI Taxonomy" id="937218"/>
    <lineage>
        <taxon>Bacteria</taxon>
        <taxon>Pseudomonadati</taxon>
        <taxon>Pseudomonadota</taxon>
        <taxon>Alphaproteobacteria</taxon>
        <taxon>Hyphomicrobiales</taxon>
        <taxon>Aurantimonadaceae</taxon>
        <taxon>Fulvimarina</taxon>
    </lineage>
</organism>
<dbReference type="PROSITE" id="PS50929">
    <property type="entry name" value="ABC_TM1F"/>
    <property type="match status" value="1"/>
</dbReference>
<keyword evidence="16" id="KW-1185">Reference proteome</keyword>
<evidence type="ECO:0000256" key="3">
    <source>
        <dbReference type="ARBA" id="ARBA00022448"/>
    </source>
</evidence>
<proteinExistence type="inferred from homology"/>
<dbReference type="STRING" id="937218.SAMN06297251_11286"/>
<comment type="subcellular location">
    <subcellularLocation>
        <location evidence="1">Cell membrane</location>
        <topology evidence="1">Multi-pass membrane protein</topology>
    </subcellularLocation>
</comment>
<dbReference type="InterPro" id="IPR003593">
    <property type="entry name" value="AAA+_ATPase"/>
</dbReference>
<dbReference type="InterPro" id="IPR017871">
    <property type="entry name" value="ABC_transporter-like_CS"/>
</dbReference>
<feature type="transmembrane region" description="Helical" evidence="11">
    <location>
        <begin position="310"/>
        <end position="327"/>
    </location>
</feature>
<dbReference type="Pfam" id="PF03412">
    <property type="entry name" value="Peptidase_C39"/>
    <property type="match status" value="1"/>
</dbReference>
<keyword evidence="3" id="KW-0813">Transport</keyword>
<dbReference type="Gene3D" id="1.20.1560.10">
    <property type="entry name" value="ABC transporter type 1, transmembrane domain"/>
    <property type="match status" value="1"/>
</dbReference>
<accession>A0A1W2D463</accession>
<feature type="transmembrane region" description="Helical" evidence="11">
    <location>
        <begin position="205"/>
        <end position="226"/>
    </location>
</feature>
<comment type="similarity">
    <text evidence="2">Belongs to the ABC transporter superfamily.</text>
</comment>
<evidence type="ECO:0000313" key="15">
    <source>
        <dbReference type="EMBL" id="SMC91858.1"/>
    </source>
</evidence>
<dbReference type="SMART" id="SM00382">
    <property type="entry name" value="AAA"/>
    <property type="match status" value="1"/>
</dbReference>
<feature type="domain" description="Peptidase C39" evidence="14">
    <location>
        <begin position="20"/>
        <end position="139"/>
    </location>
</feature>
<dbReference type="InterPro" id="IPR011527">
    <property type="entry name" value="ABC1_TM_dom"/>
</dbReference>
<evidence type="ECO:0000256" key="11">
    <source>
        <dbReference type="SAM" id="Phobius"/>
    </source>
</evidence>
<dbReference type="Pfam" id="PF00664">
    <property type="entry name" value="ABC_membrane"/>
    <property type="match status" value="1"/>
</dbReference>
<keyword evidence="9 11" id="KW-1133">Transmembrane helix</keyword>
<evidence type="ECO:0000256" key="5">
    <source>
        <dbReference type="ARBA" id="ARBA00022692"/>
    </source>
</evidence>
<dbReference type="GO" id="GO:0005886">
    <property type="term" value="C:plasma membrane"/>
    <property type="evidence" value="ECO:0007669"/>
    <property type="project" value="UniProtKB-SubCell"/>
</dbReference>
<evidence type="ECO:0000256" key="1">
    <source>
        <dbReference type="ARBA" id="ARBA00004651"/>
    </source>
</evidence>
<feature type="domain" description="ABC transmembrane type-1" evidence="13">
    <location>
        <begin position="171"/>
        <end position="451"/>
    </location>
</feature>
<gene>
    <name evidence="15" type="ORF">SAMN06297251_11286</name>
</gene>
<dbReference type="PANTHER" id="PTHR43394:SF1">
    <property type="entry name" value="ATP-BINDING CASSETTE SUB-FAMILY B MEMBER 10, MITOCHONDRIAL"/>
    <property type="match status" value="1"/>
</dbReference>
<dbReference type="Gene3D" id="3.40.50.300">
    <property type="entry name" value="P-loop containing nucleotide triphosphate hydrolases"/>
    <property type="match status" value="1"/>
</dbReference>
<dbReference type="Gene3D" id="3.90.70.10">
    <property type="entry name" value="Cysteine proteinases"/>
    <property type="match status" value="1"/>
</dbReference>
<keyword evidence="4" id="KW-1003">Cell membrane</keyword>
<evidence type="ECO:0000313" key="16">
    <source>
        <dbReference type="Proteomes" id="UP000192656"/>
    </source>
</evidence>
<dbReference type="PROSITE" id="PS50990">
    <property type="entry name" value="PEPTIDASE_C39"/>
    <property type="match status" value="1"/>
</dbReference>
<dbReference type="Proteomes" id="UP000192656">
    <property type="component" value="Unassembled WGS sequence"/>
</dbReference>
<evidence type="ECO:0000256" key="6">
    <source>
        <dbReference type="ARBA" id="ARBA00022741"/>
    </source>
</evidence>
<dbReference type="PROSITE" id="PS00211">
    <property type="entry name" value="ABC_TRANSPORTER_1"/>
    <property type="match status" value="1"/>
</dbReference>
<dbReference type="PROSITE" id="PS50893">
    <property type="entry name" value="ABC_TRANSPORTER_2"/>
    <property type="match status" value="1"/>
</dbReference>
<dbReference type="AlphaFoldDB" id="A0A1W2D463"/>
<dbReference type="GO" id="GO:0016887">
    <property type="term" value="F:ATP hydrolysis activity"/>
    <property type="evidence" value="ECO:0007669"/>
    <property type="project" value="InterPro"/>
</dbReference>
<dbReference type="GO" id="GO:0015421">
    <property type="term" value="F:ABC-type oligopeptide transporter activity"/>
    <property type="evidence" value="ECO:0007669"/>
    <property type="project" value="TreeGrafter"/>
</dbReference>
<keyword evidence="10 11" id="KW-0472">Membrane</keyword>
<dbReference type="InterPro" id="IPR003439">
    <property type="entry name" value="ABC_transporter-like_ATP-bd"/>
</dbReference>
<evidence type="ECO:0000256" key="8">
    <source>
        <dbReference type="ARBA" id="ARBA00022840"/>
    </source>
</evidence>
<dbReference type="EMBL" id="FWXR01000012">
    <property type="protein sequence ID" value="SMC91858.1"/>
    <property type="molecule type" value="Genomic_DNA"/>
</dbReference>
<dbReference type="SUPFAM" id="SSF52540">
    <property type="entry name" value="P-loop containing nucleoside triphosphate hydrolases"/>
    <property type="match status" value="1"/>
</dbReference>
<dbReference type="InterPro" id="IPR027417">
    <property type="entry name" value="P-loop_NTPase"/>
</dbReference>
<keyword evidence="7" id="KW-0378">Hydrolase</keyword>
<dbReference type="NCBIfam" id="TIGR03796">
    <property type="entry name" value="NHLM_micro_ABC1"/>
    <property type="match status" value="1"/>
</dbReference>
<dbReference type="SUPFAM" id="SSF90123">
    <property type="entry name" value="ABC transporter transmembrane region"/>
    <property type="match status" value="1"/>
</dbReference>
<name>A0A1W2D463_9HYPH</name>
<feature type="transmembrane region" description="Helical" evidence="11">
    <location>
        <begin position="288"/>
        <end position="304"/>
    </location>
</feature>
<dbReference type="GO" id="GO:0008233">
    <property type="term" value="F:peptidase activity"/>
    <property type="evidence" value="ECO:0007669"/>
    <property type="project" value="InterPro"/>
</dbReference>
<evidence type="ECO:0000259" key="14">
    <source>
        <dbReference type="PROSITE" id="PS50990"/>
    </source>
</evidence>